<dbReference type="SUPFAM" id="SSF52833">
    <property type="entry name" value="Thioredoxin-like"/>
    <property type="match status" value="1"/>
</dbReference>
<dbReference type="Gene3D" id="3.40.30.10">
    <property type="entry name" value="Glutaredoxin"/>
    <property type="match status" value="1"/>
</dbReference>
<dbReference type="OrthoDB" id="3572655at2"/>
<name>A0A1X0J1B6_9MYCO</name>
<dbReference type="Proteomes" id="UP000192434">
    <property type="component" value="Unassembled WGS sequence"/>
</dbReference>
<evidence type="ECO:0000313" key="1">
    <source>
        <dbReference type="EMBL" id="ORB55431.1"/>
    </source>
</evidence>
<dbReference type="Pfam" id="PF22234">
    <property type="entry name" value="Rv2466c-like"/>
    <property type="match status" value="1"/>
</dbReference>
<dbReference type="RefSeq" id="WP_083017138.1">
    <property type="nucleotide sequence ID" value="NZ_MVII01000018.1"/>
</dbReference>
<sequence length="201" mass="22053">MSTRGDTFDARIWLDPVCPFSWNTARWLDAVASRSGLSVDWQLMNLAVLNEGRELPPAQRARMDDSRRVGRLMAGIHRDLGQQGLYTAYFVFGELYFDESVAVGADLAERVLAKVAPLETSSESLADASLDPLVRSSHEAGQRALGDVGGSPLLQIAGRTFFGPVLTALPEEDSARELFDAVTVLARVPEFTQLQRPRPAH</sequence>
<gene>
    <name evidence="1" type="ORF">BST43_14580</name>
</gene>
<dbReference type="InterPro" id="IPR036249">
    <property type="entry name" value="Thioredoxin-like_sf"/>
</dbReference>
<organism evidence="1 2">
    <name type="scientific">Mycobacteroides saopaulense</name>
    <dbReference type="NCBI Taxonomy" id="1578165"/>
    <lineage>
        <taxon>Bacteria</taxon>
        <taxon>Bacillati</taxon>
        <taxon>Actinomycetota</taxon>
        <taxon>Actinomycetes</taxon>
        <taxon>Mycobacteriales</taxon>
        <taxon>Mycobacteriaceae</taxon>
        <taxon>Mycobacteroides</taxon>
    </lineage>
</organism>
<reference evidence="1 2" key="1">
    <citation type="submission" date="2016-12" db="EMBL/GenBank/DDBJ databases">
        <title>The new phylogeny of genus Mycobacterium.</title>
        <authorList>
            <person name="Tortoli E."/>
            <person name="Trovato A."/>
            <person name="Cirillo D.M."/>
        </authorList>
    </citation>
    <scope>NUCLEOTIDE SEQUENCE [LARGE SCALE GENOMIC DNA]</scope>
    <source>
        <strain evidence="1 2">CCUG 66554</strain>
    </source>
</reference>
<evidence type="ECO:0000313" key="2">
    <source>
        <dbReference type="Proteomes" id="UP000192434"/>
    </source>
</evidence>
<dbReference type="STRING" id="1578165.BKG68_14175"/>
<protein>
    <recommendedName>
        <fullName evidence="3">DSBA-like thioredoxin domain-containing protein</fullName>
    </recommendedName>
</protein>
<dbReference type="AlphaFoldDB" id="A0A1X0J1B6"/>
<accession>A0A1X0J1B6</accession>
<comment type="caution">
    <text evidence="1">The sequence shown here is derived from an EMBL/GenBank/DDBJ whole genome shotgun (WGS) entry which is preliminary data.</text>
</comment>
<dbReference type="InterPro" id="IPR053977">
    <property type="entry name" value="Rv2466c-like"/>
</dbReference>
<dbReference type="EMBL" id="MVII01000018">
    <property type="protein sequence ID" value="ORB55431.1"/>
    <property type="molecule type" value="Genomic_DNA"/>
</dbReference>
<proteinExistence type="predicted"/>
<evidence type="ECO:0008006" key="3">
    <source>
        <dbReference type="Google" id="ProtNLM"/>
    </source>
</evidence>